<evidence type="ECO:0000313" key="5">
    <source>
        <dbReference type="EMBL" id="VDC49655.1"/>
    </source>
</evidence>
<name>A0A7Z8Y2G0_9CAUL</name>
<evidence type="ECO:0000256" key="3">
    <source>
        <dbReference type="PROSITE-ProRule" id="PRU00284"/>
    </source>
</evidence>
<keyword evidence="1" id="KW-0145">Chemotaxis</keyword>
<dbReference type="InterPro" id="IPR004090">
    <property type="entry name" value="Chemotax_Me-accpt_rcpt"/>
</dbReference>
<dbReference type="PRINTS" id="PR00260">
    <property type="entry name" value="CHEMTRNSDUCR"/>
</dbReference>
<reference evidence="5 6" key="1">
    <citation type="submission" date="2018-11" db="EMBL/GenBank/DDBJ databases">
        <authorList>
            <person name="Peiro R."/>
            <person name="Begona"/>
            <person name="Cbmso G."/>
            <person name="Lopez M."/>
            <person name="Gonzalez S."/>
            <person name="Sacristan E."/>
            <person name="Castillo E."/>
        </authorList>
    </citation>
    <scope>NUCLEOTIDE SEQUENCE [LARGE SCALE GENOMIC DNA]</scope>
    <source>
        <strain evidence="5">Brev_genome</strain>
    </source>
</reference>
<dbReference type="InterPro" id="IPR051310">
    <property type="entry name" value="MCP_chemotaxis"/>
</dbReference>
<keyword evidence="6" id="KW-1185">Reference proteome</keyword>
<dbReference type="GO" id="GO:0006935">
    <property type="term" value="P:chemotaxis"/>
    <property type="evidence" value="ECO:0007669"/>
    <property type="project" value="UniProtKB-KW"/>
</dbReference>
<evidence type="ECO:0000259" key="4">
    <source>
        <dbReference type="PROSITE" id="PS50111"/>
    </source>
</evidence>
<comment type="caution">
    <text evidence="5">The sequence shown here is derived from an EMBL/GenBank/DDBJ whole genome shotgun (WGS) entry which is preliminary data.</text>
</comment>
<dbReference type="EMBL" id="UXHF01000020">
    <property type="protein sequence ID" value="VDC49655.1"/>
    <property type="molecule type" value="Genomic_DNA"/>
</dbReference>
<dbReference type="PANTHER" id="PTHR43531">
    <property type="entry name" value="PROTEIN ICFG"/>
    <property type="match status" value="1"/>
</dbReference>
<evidence type="ECO:0000256" key="2">
    <source>
        <dbReference type="ARBA" id="ARBA00029447"/>
    </source>
</evidence>
<organism evidence="5 6">
    <name type="scientific">Brevundimonas mediterranea</name>
    <dbReference type="NCBI Taxonomy" id="74329"/>
    <lineage>
        <taxon>Bacteria</taxon>
        <taxon>Pseudomonadati</taxon>
        <taxon>Pseudomonadota</taxon>
        <taxon>Alphaproteobacteria</taxon>
        <taxon>Caulobacterales</taxon>
        <taxon>Caulobacteraceae</taxon>
        <taxon>Brevundimonas</taxon>
    </lineage>
</organism>
<keyword evidence="3" id="KW-0807">Transducer</keyword>
<dbReference type="GO" id="GO:0007165">
    <property type="term" value="P:signal transduction"/>
    <property type="evidence" value="ECO:0007669"/>
    <property type="project" value="UniProtKB-KW"/>
</dbReference>
<comment type="similarity">
    <text evidence="2">Belongs to the methyl-accepting chemotaxis (MCP) protein family.</text>
</comment>
<dbReference type="GO" id="GO:0016020">
    <property type="term" value="C:membrane"/>
    <property type="evidence" value="ECO:0007669"/>
    <property type="project" value="InterPro"/>
</dbReference>
<dbReference type="InterPro" id="IPR004089">
    <property type="entry name" value="MCPsignal_dom"/>
</dbReference>
<dbReference type="SUPFAM" id="SSF58104">
    <property type="entry name" value="Methyl-accepting chemotaxis protein (MCP) signaling domain"/>
    <property type="match status" value="1"/>
</dbReference>
<dbReference type="PANTHER" id="PTHR43531:SF11">
    <property type="entry name" value="METHYL-ACCEPTING CHEMOTAXIS PROTEIN 3"/>
    <property type="match status" value="1"/>
</dbReference>
<dbReference type="PROSITE" id="PS50111">
    <property type="entry name" value="CHEMOTAXIS_TRANSDUC_2"/>
    <property type="match status" value="1"/>
</dbReference>
<dbReference type="AlphaFoldDB" id="A0A7Z8Y2G0"/>
<gene>
    <name evidence="5" type="primary">trg_2</name>
    <name evidence="5" type="ORF">BREV_BREV_01304</name>
</gene>
<accession>A0A7Z8Y2G0</accession>
<sequence>MAAFQTNLLALNAGVEAARAGDAGRGFAVVASEVRALAQRSAEAAKEIKGLIAGSSQQVTKGVKLVGETGEALGVIVERVAEIDALISDIATSAREQSSGLSEVNVAVNQMDQVTQQNAAMVEESTAASHSLRQETEGLMTMIGRFQLGTAGSSPRQQAAPEPRPVRLVAVGGGRVQAAPATSDWEAF</sequence>
<dbReference type="GO" id="GO:0004888">
    <property type="term" value="F:transmembrane signaling receptor activity"/>
    <property type="evidence" value="ECO:0007669"/>
    <property type="project" value="InterPro"/>
</dbReference>
<evidence type="ECO:0000313" key="6">
    <source>
        <dbReference type="Proteomes" id="UP000289220"/>
    </source>
</evidence>
<protein>
    <submittedName>
        <fullName evidence="5">Methyl-accepting chemotaxis protein III</fullName>
    </submittedName>
</protein>
<dbReference type="SMART" id="SM00283">
    <property type="entry name" value="MA"/>
    <property type="match status" value="1"/>
</dbReference>
<proteinExistence type="inferred from homology"/>
<dbReference type="Pfam" id="PF00015">
    <property type="entry name" value="MCPsignal"/>
    <property type="match status" value="1"/>
</dbReference>
<evidence type="ECO:0000256" key="1">
    <source>
        <dbReference type="ARBA" id="ARBA00022500"/>
    </source>
</evidence>
<dbReference type="Gene3D" id="1.10.287.950">
    <property type="entry name" value="Methyl-accepting chemotaxis protein"/>
    <property type="match status" value="1"/>
</dbReference>
<feature type="domain" description="Methyl-accepting transducer" evidence="4">
    <location>
        <begin position="1"/>
        <end position="133"/>
    </location>
</feature>
<dbReference type="Proteomes" id="UP000289220">
    <property type="component" value="Unassembled WGS sequence"/>
</dbReference>